<evidence type="ECO:0000256" key="4">
    <source>
        <dbReference type="ARBA" id="ARBA00022844"/>
    </source>
</evidence>
<dbReference type="GO" id="GO:0005198">
    <property type="term" value="F:structural molecule activity"/>
    <property type="evidence" value="ECO:0007669"/>
    <property type="project" value="InterPro"/>
</dbReference>
<reference evidence="7" key="1">
    <citation type="submission" date="2020-07" db="EMBL/GenBank/DDBJ databases">
        <title>Diversity of sea star-associated densoviruses and transcribed endogenized viral elements of densovirus origin.</title>
        <authorList>
            <person name="Jackson E.W."/>
            <person name="Hewson I."/>
        </authorList>
    </citation>
    <scope>NUCLEOTIDE SEQUENCE</scope>
</reference>
<dbReference type="EMBL" id="MT733028">
    <property type="protein sequence ID" value="QOD39520.1"/>
    <property type="molecule type" value="Genomic_DNA"/>
</dbReference>
<evidence type="ECO:0000256" key="1">
    <source>
        <dbReference type="ARBA" id="ARBA00004328"/>
    </source>
</evidence>
<evidence type="ECO:0000313" key="7">
    <source>
        <dbReference type="EMBL" id="QOD39520.1"/>
    </source>
</evidence>
<keyword evidence="3" id="KW-0167">Capsid protein</keyword>
<evidence type="ECO:0000256" key="2">
    <source>
        <dbReference type="ARBA" id="ARBA00022431"/>
    </source>
</evidence>
<feature type="compositionally biased region" description="Polar residues" evidence="5">
    <location>
        <begin position="367"/>
        <end position="377"/>
    </location>
</feature>
<dbReference type="GO" id="GO:0039615">
    <property type="term" value="C:T=1 icosahedral viral capsid"/>
    <property type="evidence" value="ECO:0007669"/>
    <property type="project" value="UniProtKB-KW"/>
</dbReference>
<feature type="region of interest" description="Disordered" evidence="5">
    <location>
        <begin position="393"/>
        <end position="430"/>
    </location>
</feature>
<feature type="compositionally biased region" description="Polar residues" evidence="5">
    <location>
        <begin position="324"/>
        <end position="336"/>
    </location>
</feature>
<evidence type="ECO:0000256" key="3">
    <source>
        <dbReference type="ARBA" id="ARBA00022561"/>
    </source>
</evidence>
<gene>
    <name evidence="7" type="primary">VP</name>
</gene>
<dbReference type="InterPro" id="IPR016184">
    <property type="entry name" value="Capsid/spike_ssDNA_virus"/>
</dbReference>
<comment type="subcellular location">
    <subcellularLocation>
        <location evidence="1">Virion</location>
    </subcellularLocation>
</comment>
<protein>
    <submittedName>
        <fullName evidence="7">VP</fullName>
    </submittedName>
</protein>
<feature type="region of interest" description="Disordered" evidence="5">
    <location>
        <begin position="318"/>
        <end position="381"/>
    </location>
</feature>
<sequence length="825" mass="88436">MSYGAIRPGLRRRIPFDISEFADEGGSFVRDSEGLHSFLHGEEVVEFELTPIGESTALLASSGTAAVAGGTTGILAPSATAIGTGVGLGVATIGAGLAIGLSGGATLPGHKYIGPGNEEDAGEPVDEDDRIAAVHDIAYSVAGTQEEVRAADIDAISSFDKDFQETGNIHSALGRTGLQIKKAVEDRVGVLYPSNLPVSTTPSGMPVRDGNFPPNKNNYADMSMSRKRYTWAQYNSARFRKGLPLVWPDFMPRGAEGVTNKPPNWRDIPPNYPHVRASTFQVNPRPHNVQVERPPSGNIVDMLNNQRRNNLPSSEIHKLAGIDNSGNPVPSTSSGVTEAPTRKRNRPEDIEALSGFESATKRPTIISGGSSNVTMSGGTRGAEARRVLTEPMEEGGAAAAGGASGHNAKADGGFDSSQGPESLISRGGYSHSGGHKTFTKVHHMKSFAIPFTNIVFGTNKFTTTPLAEIPWDKMFLYMSEDEFNLIPAGSYVKSCKISIQNIVSSTQYPTGGTIASTATFNHPKIGVLGFDLEKCSRGGQTLDTTMSNTVEMIPESLTLPDYTDFVLKQYGTDQFSLTWDSTDPLPGTMFPIPYNLYKYFCVYQPARAKALAEGFTANNAYGYENFNACITQFNLNDRTWDTIFEREYSFTNAPIGTPFRAVEVRPDTIIQSVGNNFNVNAKRTISDYGVAGDPVIIESFSASTASQVPLVSYLGGTIEQGANISTGDAAGKPARQPTIHFGMKAIPKLSSLTNETRASEFVHAEVLFVVTATMTIVTNSFPNRFIKPKANTVSIENVVAGTGRQAVGMNNALVTFGLPRSDPFV</sequence>
<keyword evidence="2" id="KW-1140">T=1 icosahedral capsid protein</keyword>
<dbReference type="Pfam" id="PF02336">
    <property type="entry name" value="Denso_VP4"/>
    <property type="match status" value="1"/>
</dbReference>
<evidence type="ECO:0000259" key="6">
    <source>
        <dbReference type="Pfam" id="PF08398"/>
    </source>
</evidence>
<evidence type="ECO:0000256" key="5">
    <source>
        <dbReference type="SAM" id="MobiDB-lite"/>
    </source>
</evidence>
<feature type="domain" description="Phospholipase A2-like" evidence="6">
    <location>
        <begin position="105"/>
        <end position="181"/>
    </location>
</feature>
<organism evidence="7">
    <name type="scientific">uncultured densovirus</name>
    <dbReference type="NCBI Taxonomy" id="748192"/>
    <lineage>
        <taxon>Viruses</taxon>
        <taxon>Monodnaviria</taxon>
        <taxon>Shotokuvirae</taxon>
        <taxon>Cossaviricota</taxon>
        <taxon>Quintoviricetes</taxon>
        <taxon>Piccovirales</taxon>
        <taxon>Parvoviridae</taxon>
        <taxon>Densovirinae</taxon>
        <taxon>environmental samples</taxon>
    </lineage>
</organism>
<name>A0A7L7YQG4_9VIRU</name>
<keyword evidence="4" id="KW-0946">Virion</keyword>
<proteinExistence type="predicted"/>
<dbReference type="SUPFAM" id="SSF88645">
    <property type="entry name" value="ssDNA viruses"/>
    <property type="match status" value="1"/>
</dbReference>
<dbReference type="Pfam" id="PF08398">
    <property type="entry name" value="Phospholip_A2_4"/>
    <property type="match status" value="1"/>
</dbReference>
<dbReference type="InterPro" id="IPR003433">
    <property type="entry name" value="Capsid_VP4_densovirus"/>
</dbReference>
<dbReference type="InterPro" id="IPR013607">
    <property type="entry name" value="Phospholipase_A2-like"/>
</dbReference>
<accession>A0A7L7YQG4</accession>